<dbReference type="PROSITE" id="PS01358">
    <property type="entry name" value="ZF_RANBP2_1"/>
    <property type="match status" value="1"/>
</dbReference>
<sequence>MTLPVAQPSNQQQQATTASLPTGTYVDLPAEPQHVRVVVEQEQNSGFPGAGMRRGPGGHLTVFCESCSQSYQLPNGCNSWRCQTCGKFNSTSPDECPCCTVS</sequence>
<feature type="region of interest" description="Disordered" evidence="4">
    <location>
        <begin position="1"/>
        <end position="26"/>
    </location>
</feature>
<feature type="compositionally biased region" description="Polar residues" evidence="4">
    <location>
        <begin position="7"/>
        <end position="22"/>
    </location>
</feature>
<gene>
    <name evidence="6" type="ORF">TrRE_jg8317</name>
</gene>
<dbReference type="InterPro" id="IPR001876">
    <property type="entry name" value="Znf_RanBP2"/>
</dbReference>
<evidence type="ECO:0000256" key="4">
    <source>
        <dbReference type="SAM" id="MobiDB-lite"/>
    </source>
</evidence>
<evidence type="ECO:0000259" key="5">
    <source>
        <dbReference type="PROSITE" id="PS01358"/>
    </source>
</evidence>
<dbReference type="GO" id="GO:0008270">
    <property type="term" value="F:zinc ion binding"/>
    <property type="evidence" value="ECO:0007669"/>
    <property type="project" value="UniProtKB-KW"/>
</dbReference>
<evidence type="ECO:0000313" key="7">
    <source>
        <dbReference type="Proteomes" id="UP001165082"/>
    </source>
</evidence>
<accession>A0A9W7ARQ2</accession>
<evidence type="ECO:0000256" key="1">
    <source>
        <dbReference type="ARBA" id="ARBA00022723"/>
    </source>
</evidence>
<keyword evidence="3" id="KW-0862">Zinc</keyword>
<name>A0A9W7ARQ2_9STRA</name>
<evidence type="ECO:0000256" key="3">
    <source>
        <dbReference type="ARBA" id="ARBA00022833"/>
    </source>
</evidence>
<proteinExistence type="predicted"/>
<protein>
    <recommendedName>
        <fullName evidence="5">RanBP2-type domain-containing protein</fullName>
    </recommendedName>
</protein>
<comment type="caution">
    <text evidence="6">The sequence shown here is derived from an EMBL/GenBank/DDBJ whole genome shotgun (WGS) entry which is preliminary data.</text>
</comment>
<keyword evidence="7" id="KW-1185">Reference proteome</keyword>
<dbReference type="OrthoDB" id="162906at2759"/>
<evidence type="ECO:0000256" key="2">
    <source>
        <dbReference type="ARBA" id="ARBA00022771"/>
    </source>
</evidence>
<keyword evidence="1" id="KW-0479">Metal-binding</keyword>
<reference evidence="6" key="1">
    <citation type="submission" date="2022-07" db="EMBL/GenBank/DDBJ databases">
        <title>Genome analysis of Parmales, a sister group of diatoms, reveals the evolutionary specialization of diatoms from phago-mixotrophs to photoautotrophs.</title>
        <authorList>
            <person name="Ban H."/>
            <person name="Sato S."/>
            <person name="Yoshikawa S."/>
            <person name="Kazumasa Y."/>
            <person name="Nakamura Y."/>
            <person name="Ichinomiya M."/>
            <person name="Saitoh K."/>
            <person name="Sato N."/>
            <person name="Blanc-Mathieu R."/>
            <person name="Endo H."/>
            <person name="Kuwata A."/>
            <person name="Ogata H."/>
        </authorList>
    </citation>
    <scope>NUCLEOTIDE SEQUENCE</scope>
</reference>
<organism evidence="6 7">
    <name type="scientific">Triparma retinervis</name>
    <dbReference type="NCBI Taxonomy" id="2557542"/>
    <lineage>
        <taxon>Eukaryota</taxon>
        <taxon>Sar</taxon>
        <taxon>Stramenopiles</taxon>
        <taxon>Ochrophyta</taxon>
        <taxon>Bolidophyceae</taxon>
        <taxon>Parmales</taxon>
        <taxon>Triparmaceae</taxon>
        <taxon>Triparma</taxon>
    </lineage>
</organism>
<dbReference type="AlphaFoldDB" id="A0A9W7ARQ2"/>
<keyword evidence="2" id="KW-0863">Zinc-finger</keyword>
<evidence type="ECO:0000313" key="6">
    <source>
        <dbReference type="EMBL" id="GMH73883.1"/>
    </source>
</evidence>
<dbReference type="Proteomes" id="UP001165082">
    <property type="component" value="Unassembled WGS sequence"/>
</dbReference>
<dbReference type="EMBL" id="BRXZ01002965">
    <property type="protein sequence ID" value="GMH73883.1"/>
    <property type="molecule type" value="Genomic_DNA"/>
</dbReference>
<feature type="domain" description="RanBP2-type" evidence="5">
    <location>
        <begin position="80"/>
        <end position="99"/>
    </location>
</feature>